<comment type="caution">
    <text evidence="1">The sequence shown here is derived from an EMBL/GenBank/DDBJ whole genome shotgun (WGS) entry which is preliminary data.</text>
</comment>
<dbReference type="Proteomes" id="UP001148629">
    <property type="component" value="Unassembled WGS sequence"/>
</dbReference>
<protein>
    <submittedName>
        <fullName evidence="1">Uncharacterized protein</fullName>
    </submittedName>
</protein>
<reference evidence="1" key="1">
    <citation type="submission" date="2022-08" db="EMBL/GenBank/DDBJ databases">
        <title>Genome Sequence of Fusarium decemcellulare.</title>
        <authorList>
            <person name="Buettner E."/>
        </authorList>
    </citation>
    <scope>NUCLEOTIDE SEQUENCE</scope>
    <source>
        <strain evidence="1">Babe19</strain>
    </source>
</reference>
<name>A0ACC1S2F1_9HYPO</name>
<gene>
    <name evidence="1" type="ORF">NM208_g9217</name>
</gene>
<organism evidence="1 2">
    <name type="scientific">Fusarium decemcellulare</name>
    <dbReference type="NCBI Taxonomy" id="57161"/>
    <lineage>
        <taxon>Eukaryota</taxon>
        <taxon>Fungi</taxon>
        <taxon>Dikarya</taxon>
        <taxon>Ascomycota</taxon>
        <taxon>Pezizomycotina</taxon>
        <taxon>Sordariomycetes</taxon>
        <taxon>Hypocreomycetidae</taxon>
        <taxon>Hypocreales</taxon>
        <taxon>Nectriaceae</taxon>
        <taxon>Fusarium</taxon>
        <taxon>Fusarium decemcellulare species complex</taxon>
    </lineage>
</organism>
<evidence type="ECO:0000313" key="1">
    <source>
        <dbReference type="EMBL" id="KAJ3530689.1"/>
    </source>
</evidence>
<evidence type="ECO:0000313" key="2">
    <source>
        <dbReference type="Proteomes" id="UP001148629"/>
    </source>
</evidence>
<proteinExistence type="predicted"/>
<dbReference type="EMBL" id="JANRMS010001143">
    <property type="protein sequence ID" value="KAJ3530689.1"/>
    <property type="molecule type" value="Genomic_DNA"/>
</dbReference>
<accession>A0ACC1S2F1</accession>
<sequence>MDTFPSVETLINGCKSPVGVTERWDVVVSYSLPSLNRVLQRLWTNSITSTTTELITVSTNEDDEEYHTKWWLRLGAPTLQFTHDGKASLRMPLDGKRQVVEKTAAGKERPVREIPPNTYSLFAVIPLGVGSSGKVIRFDDDPDAELHVVVNFQTTTAEGAVYSIGLSPEYQSPEGSKPAVVTDDFSVGLRDKLAAWIADPENVSSIQYALAVVNKKPVPDASYLTPESLSFSVYSSPNDKSVACLSVYMQTQGSGFEPGNVNRNFTLPAAENTNSFPIPKGYTASIIIRHDVFAQKFLRDSMLALHKDGKRTFNSVRTKPSLEGFELTASINSGAVADLGNSQWFGGSFHTDKVNWDFGASELSLNIKDSNSSWGYYFKPQLEWSQTTVGPRFTHVTWGKTNYEMKLDKSGLALFKDASDVGLSAQIGIKGDDWQRTASAWSPGFWERANGAIGSVPGQVERGLKKIDLPTFLGQLNLEYFATTNVFAPGKHMLSVGSASDVYTPYDVIILGNVVETSAMTPPTFPGQGREFQGMNAANMRDIKARI</sequence>
<keyword evidence="2" id="KW-1185">Reference proteome</keyword>